<dbReference type="Proteomes" id="UP000037510">
    <property type="component" value="Unassembled WGS sequence"/>
</dbReference>
<proteinExistence type="predicted"/>
<keyword evidence="2" id="KW-1185">Reference proteome</keyword>
<dbReference type="GO" id="GO:0003729">
    <property type="term" value="F:mRNA binding"/>
    <property type="evidence" value="ECO:0007669"/>
    <property type="project" value="TreeGrafter"/>
</dbReference>
<dbReference type="InterPro" id="IPR027417">
    <property type="entry name" value="P-loop_NTPase"/>
</dbReference>
<sequence length="422" mass="48833">KTDVAVQIISNIYHNFPWQRTLVVTHSNQALNQLFEKVAELDVDERHLLRLGHGEEALQTDKDFSRYGRVNYVLAKRMELLGQVDRLQQGLGAGGDAGATCELAHHFHVYHVRPRWRAFCDHVAADKSKSVETIGKEFPFHEFFEDAPKPLFPGKYIVHIFEELEEFRAFELLRSGLDRSKYLLVKEAKIIAMTCTHAALKRSELNPQDGRSRLKRWIMIGDHHQLPPVVKNMAFQKYCNMEQSLFTRMVRLGVPYVEYRALGDLGHVTRLPEYRAANAGLRHDFQLINVDDFNGAGETEPSPYFYQNLAEAEYVVAVFMYMRLVGWPAERISMLTTYNGQKHLIRDVIDKRCADNPLIGRPHKRSDGVMGNVRPAGRFLSIIICLSTRKFKHPRCLEMTNKKRKFLLEPQYSRARFARLHL</sequence>
<dbReference type="PANTHER" id="PTHR10887:SF5">
    <property type="entry name" value="RNA HELICASE AQUARIUS"/>
    <property type="match status" value="1"/>
</dbReference>
<feature type="non-terminal residue" evidence="1">
    <location>
        <position position="1"/>
    </location>
</feature>
<comment type="caution">
    <text evidence="1">The sequence shown here is derived from an EMBL/GenBank/DDBJ whole genome shotgun (WGS) entry which is preliminary data.</text>
</comment>
<reference evidence="1 2" key="1">
    <citation type="journal article" date="2015" name="Genome Biol. Evol.">
        <title>The genome of winter moth (Operophtera brumata) provides a genomic perspective on sexual dimorphism and phenology.</title>
        <authorList>
            <person name="Derks M.F."/>
            <person name="Smit S."/>
            <person name="Salis L."/>
            <person name="Schijlen E."/>
            <person name="Bossers A."/>
            <person name="Mateman C."/>
            <person name="Pijl A.S."/>
            <person name="de Ridder D."/>
            <person name="Groenen M.A."/>
            <person name="Visser M.E."/>
            <person name="Megens H.J."/>
        </authorList>
    </citation>
    <scope>NUCLEOTIDE SEQUENCE [LARGE SCALE GENOMIC DNA]</scope>
    <source>
        <strain evidence="1">WM2013NL</strain>
        <tissue evidence="1">Head and thorax</tissue>
    </source>
</reference>
<feature type="non-terminal residue" evidence="1">
    <location>
        <position position="422"/>
    </location>
</feature>
<name>A0A0L7KNA5_OPEBR</name>
<dbReference type="GO" id="GO:0071013">
    <property type="term" value="C:catalytic step 2 spliceosome"/>
    <property type="evidence" value="ECO:0007669"/>
    <property type="project" value="TreeGrafter"/>
</dbReference>
<dbReference type="STRING" id="104452.A0A0L7KNA5"/>
<accession>A0A0L7KNA5</accession>
<dbReference type="PANTHER" id="PTHR10887">
    <property type="entry name" value="DNA2/NAM7 HELICASE FAMILY"/>
    <property type="match status" value="1"/>
</dbReference>
<dbReference type="InterPro" id="IPR045055">
    <property type="entry name" value="DNA2/NAM7-like"/>
</dbReference>
<gene>
    <name evidence="1" type="ORF">OBRU01_23700</name>
</gene>
<evidence type="ECO:0000313" key="1">
    <source>
        <dbReference type="EMBL" id="KOB64768.1"/>
    </source>
</evidence>
<protein>
    <recommendedName>
        <fullName evidence="3">Intron-binding protein aquarius</fullName>
    </recommendedName>
</protein>
<dbReference type="EMBL" id="JTDY01008064">
    <property type="protein sequence ID" value="KOB64768.1"/>
    <property type="molecule type" value="Genomic_DNA"/>
</dbReference>
<dbReference type="SUPFAM" id="SSF52540">
    <property type="entry name" value="P-loop containing nucleoside triphosphate hydrolases"/>
    <property type="match status" value="1"/>
</dbReference>
<organism evidence="1 2">
    <name type="scientific">Operophtera brumata</name>
    <name type="common">Winter moth</name>
    <name type="synonym">Phalaena brumata</name>
    <dbReference type="NCBI Taxonomy" id="104452"/>
    <lineage>
        <taxon>Eukaryota</taxon>
        <taxon>Metazoa</taxon>
        <taxon>Ecdysozoa</taxon>
        <taxon>Arthropoda</taxon>
        <taxon>Hexapoda</taxon>
        <taxon>Insecta</taxon>
        <taxon>Pterygota</taxon>
        <taxon>Neoptera</taxon>
        <taxon>Endopterygota</taxon>
        <taxon>Lepidoptera</taxon>
        <taxon>Glossata</taxon>
        <taxon>Ditrysia</taxon>
        <taxon>Geometroidea</taxon>
        <taxon>Geometridae</taxon>
        <taxon>Larentiinae</taxon>
        <taxon>Operophtera</taxon>
    </lineage>
</organism>
<dbReference type="Gene3D" id="3.40.50.300">
    <property type="entry name" value="P-loop containing nucleotide triphosphate hydrolases"/>
    <property type="match status" value="2"/>
</dbReference>
<dbReference type="AlphaFoldDB" id="A0A0L7KNA5"/>
<evidence type="ECO:0008006" key="3">
    <source>
        <dbReference type="Google" id="ProtNLM"/>
    </source>
</evidence>
<evidence type="ECO:0000313" key="2">
    <source>
        <dbReference type="Proteomes" id="UP000037510"/>
    </source>
</evidence>